<feature type="transmembrane region" description="Helical" evidence="1">
    <location>
        <begin position="12"/>
        <end position="38"/>
    </location>
</feature>
<reference evidence="2 3" key="1">
    <citation type="submission" date="2018-04" db="EMBL/GenBank/DDBJ databases">
        <title>Genome sequencing of Flavobacterium sp. HYN0048.</title>
        <authorList>
            <person name="Yi H."/>
            <person name="Baek C."/>
        </authorList>
    </citation>
    <scope>NUCLEOTIDE SEQUENCE [LARGE SCALE GENOMIC DNA]</scope>
    <source>
        <strain evidence="2 3">HYN0048</strain>
    </source>
</reference>
<accession>A0A2S0RI63</accession>
<dbReference type="Proteomes" id="UP000244193">
    <property type="component" value="Chromosome"/>
</dbReference>
<dbReference type="AlphaFoldDB" id="A0A2S0RI63"/>
<feature type="transmembrane region" description="Helical" evidence="1">
    <location>
        <begin position="44"/>
        <end position="68"/>
    </location>
</feature>
<keyword evidence="3" id="KW-1185">Reference proteome</keyword>
<gene>
    <name evidence="2" type="ORF">HYN48_13170</name>
</gene>
<dbReference type="RefSeq" id="WP_108372442.1">
    <property type="nucleotide sequence ID" value="NZ_CP028811.1"/>
</dbReference>
<feature type="transmembrane region" description="Helical" evidence="1">
    <location>
        <begin position="88"/>
        <end position="117"/>
    </location>
</feature>
<keyword evidence="1" id="KW-0472">Membrane</keyword>
<keyword evidence="1" id="KW-1133">Transmembrane helix</keyword>
<feature type="transmembrane region" description="Helical" evidence="1">
    <location>
        <begin position="137"/>
        <end position="155"/>
    </location>
</feature>
<evidence type="ECO:0000256" key="1">
    <source>
        <dbReference type="SAM" id="Phobius"/>
    </source>
</evidence>
<dbReference type="OrthoDB" id="1453725at2"/>
<evidence type="ECO:0000313" key="2">
    <source>
        <dbReference type="EMBL" id="AWA30950.1"/>
    </source>
</evidence>
<sequence>MKIKLFWITIIKILGLLLFFEFLEILSQLITSLIYVFVPDMEQNIVWASSLVSIFIILLYLMIIYLLVFKSSWIVDKLKLVRDSEIEIINIGLKISSILVIAIIIVGGVIFINSFALLSKNLYDYFQQQKANNYSPTIGWIIFNSIKTLLGYLLMTNSKIVANYIGKQSQINRNGI</sequence>
<dbReference type="KEGG" id="fmg:HYN48_13170"/>
<organism evidence="2 3">
    <name type="scientific">Flavobacterium magnum</name>
    <dbReference type="NCBI Taxonomy" id="2162713"/>
    <lineage>
        <taxon>Bacteria</taxon>
        <taxon>Pseudomonadati</taxon>
        <taxon>Bacteroidota</taxon>
        <taxon>Flavobacteriia</taxon>
        <taxon>Flavobacteriales</taxon>
        <taxon>Flavobacteriaceae</taxon>
        <taxon>Flavobacterium</taxon>
    </lineage>
</organism>
<protein>
    <submittedName>
        <fullName evidence="2">Uncharacterized protein</fullName>
    </submittedName>
</protein>
<keyword evidence="1" id="KW-0812">Transmembrane</keyword>
<name>A0A2S0RI63_9FLAO</name>
<dbReference type="EMBL" id="CP028811">
    <property type="protein sequence ID" value="AWA30950.1"/>
    <property type="molecule type" value="Genomic_DNA"/>
</dbReference>
<proteinExistence type="predicted"/>
<evidence type="ECO:0000313" key="3">
    <source>
        <dbReference type="Proteomes" id="UP000244193"/>
    </source>
</evidence>